<dbReference type="PROSITE" id="PS51007">
    <property type="entry name" value="CYTC"/>
    <property type="match status" value="1"/>
</dbReference>
<dbReference type="AlphaFoldDB" id="A0A419R515"/>
<evidence type="ECO:0000256" key="5">
    <source>
        <dbReference type="SAM" id="MobiDB-lite"/>
    </source>
</evidence>
<feature type="domain" description="Cytochrome c" evidence="7">
    <location>
        <begin position="42"/>
        <end position="129"/>
    </location>
</feature>
<proteinExistence type="predicted"/>
<evidence type="ECO:0000259" key="7">
    <source>
        <dbReference type="PROSITE" id="PS51007"/>
    </source>
</evidence>
<keyword evidence="1 4" id="KW-0349">Heme</keyword>
<dbReference type="GO" id="GO:0046872">
    <property type="term" value="F:metal ion binding"/>
    <property type="evidence" value="ECO:0007669"/>
    <property type="project" value="UniProtKB-KW"/>
</dbReference>
<organism evidence="8 9">
    <name type="scientific">Tsuneonella suprasediminis</name>
    <dbReference type="NCBI Taxonomy" id="2306996"/>
    <lineage>
        <taxon>Bacteria</taxon>
        <taxon>Pseudomonadati</taxon>
        <taxon>Pseudomonadota</taxon>
        <taxon>Alphaproteobacteria</taxon>
        <taxon>Sphingomonadales</taxon>
        <taxon>Erythrobacteraceae</taxon>
        <taxon>Tsuneonella</taxon>
    </lineage>
</organism>
<reference evidence="8 9" key="1">
    <citation type="submission" date="2018-09" db="EMBL/GenBank/DDBJ databases">
        <title>Altererythrobacter sp.Ery1 and Ery12, the genome sequencing of novel strains in genus Alterythrobacter.</title>
        <authorList>
            <person name="Cheng H."/>
            <person name="Wu Y.-H."/>
            <person name="Fang C."/>
            <person name="Xu X.-W."/>
        </authorList>
    </citation>
    <scope>NUCLEOTIDE SEQUENCE [LARGE SCALE GENOMIC DNA]</scope>
    <source>
        <strain evidence="8 9">Ery12</strain>
    </source>
</reference>
<dbReference type="EMBL" id="RAHJ01000008">
    <property type="protein sequence ID" value="RJX70339.1"/>
    <property type="molecule type" value="Genomic_DNA"/>
</dbReference>
<evidence type="ECO:0000256" key="3">
    <source>
        <dbReference type="ARBA" id="ARBA00023004"/>
    </source>
</evidence>
<gene>
    <name evidence="8" type="ORF">D6858_02540</name>
</gene>
<keyword evidence="9" id="KW-1185">Reference proteome</keyword>
<dbReference type="GO" id="GO:0009055">
    <property type="term" value="F:electron transfer activity"/>
    <property type="evidence" value="ECO:0007669"/>
    <property type="project" value="InterPro"/>
</dbReference>
<evidence type="ECO:0000256" key="4">
    <source>
        <dbReference type="PROSITE-ProRule" id="PRU00433"/>
    </source>
</evidence>
<feature type="chain" id="PRO_5018982132" evidence="6">
    <location>
        <begin position="32"/>
        <end position="133"/>
    </location>
</feature>
<protein>
    <submittedName>
        <fullName evidence="8">Cytochrome c</fullName>
    </submittedName>
</protein>
<evidence type="ECO:0000256" key="6">
    <source>
        <dbReference type="SAM" id="SignalP"/>
    </source>
</evidence>
<dbReference type="InterPro" id="IPR036909">
    <property type="entry name" value="Cyt_c-like_dom_sf"/>
</dbReference>
<keyword evidence="6" id="KW-0732">Signal</keyword>
<dbReference type="SUPFAM" id="SSF46626">
    <property type="entry name" value="Cytochrome c"/>
    <property type="match status" value="1"/>
</dbReference>
<dbReference type="Pfam" id="PF00034">
    <property type="entry name" value="Cytochrom_C"/>
    <property type="match status" value="1"/>
</dbReference>
<feature type="compositionally biased region" description="Low complexity" evidence="5">
    <location>
        <begin position="96"/>
        <end position="106"/>
    </location>
</feature>
<keyword evidence="3 4" id="KW-0408">Iron</keyword>
<dbReference type="Proteomes" id="UP000284322">
    <property type="component" value="Unassembled WGS sequence"/>
</dbReference>
<evidence type="ECO:0000256" key="2">
    <source>
        <dbReference type="ARBA" id="ARBA00022723"/>
    </source>
</evidence>
<name>A0A419R515_9SPHN</name>
<feature type="region of interest" description="Disordered" evidence="5">
    <location>
        <begin position="90"/>
        <end position="114"/>
    </location>
</feature>
<accession>A0A419R515</accession>
<feature type="signal peptide" evidence="6">
    <location>
        <begin position="1"/>
        <end position="31"/>
    </location>
</feature>
<sequence>MEKKMIRAHALRLSSVCIAVTAALASVAAAAATTTICGFSGGDPVHGKVVYAQTCVACHGANGRGTIPGAPDFTKKGGVLTKPHAALTDHIERGYSSPSSPISMPPRGGNPGLSDQDVKDVHAYLHQAFGCGK</sequence>
<evidence type="ECO:0000313" key="9">
    <source>
        <dbReference type="Proteomes" id="UP000284322"/>
    </source>
</evidence>
<evidence type="ECO:0000313" key="8">
    <source>
        <dbReference type="EMBL" id="RJX70339.1"/>
    </source>
</evidence>
<dbReference type="InterPro" id="IPR009056">
    <property type="entry name" value="Cyt_c-like_dom"/>
</dbReference>
<comment type="caution">
    <text evidence="8">The sequence shown here is derived from an EMBL/GenBank/DDBJ whole genome shotgun (WGS) entry which is preliminary data.</text>
</comment>
<dbReference type="Gene3D" id="1.10.760.10">
    <property type="entry name" value="Cytochrome c-like domain"/>
    <property type="match status" value="1"/>
</dbReference>
<keyword evidence="2 4" id="KW-0479">Metal-binding</keyword>
<dbReference type="GO" id="GO:0020037">
    <property type="term" value="F:heme binding"/>
    <property type="evidence" value="ECO:0007669"/>
    <property type="project" value="InterPro"/>
</dbReference>
<dbReference type="OrthoDB" id="9794322at2"/>
<evidence type="ECO:0000256" key="1">
    <source>
        <dbReference type="ARBA" id="ARBA00022617"/>
    </source>
</evidence>